<organism evidence="4 5">
    <name type="scientific">Kibdelosporangium philippinense</name>
    <dbReference type="NCBI Taxonomy" id="211113"/>
    <lineage>
        <taxon>Bacteria</taxon>
        <taxon>Bacillati</taxon>
        <taxon>Actinomycetota</taxon>
        <taxon>Actinomycetes</taxon>
        <taxon>Pseudonocardiales</taxon>
        <taxon>Pseudonocardiaceae</taxon>
        <taxon>Kibdelosporangium</taxon>
    </lineage>
</organism>
<evidence type="ECO:0000313" key="5">
    <source>
        <dbReference type="Proteomes" id="UP001521150"/>
    </source>
</evidence>
<reference evidence="4 5" key="1">
    <citation type="submission" date="2021-12" db="EMBL/GenBank/DDBJ databases">
        <title>Genome sequence of Kibdelosporangium philippinense ATCC 49844.</title>
        <authorList>
            <person name="Fedorov E.A."/>
            <person name="Omeragic M."/>
            <person name="Shalygina K.F."/>
            <person name="Maclea K.S."/>
        </authorList>
    </citation>
    <scope>NUCLEOTIDE SEQUENCE [LARGE SCALE GENOMIC DNA]</scope>
    <source>
        <strain evidence="4 5">ATCC 49844</strain>
    </source>
</reference>
<feature type="transmembrane region" description="Helical" evidence="2">
    <location>
        <begin position="141"/>
        <end position="159"/>
    </location>
</feature>
<evidence type="ECO:0000256" key="1">
    <source>
        <dbReference type="SAM" id="MobiDB-lite"/>
    </source>
</evidence>
<dbReference type="Pfam" id="PF01841">
    <property type="entry name" value="Transglut_core"/>
    <property type="match status" value="1"/>
</dbReference>
<feature type="compositionally biased region" description="Pro residues" evidence="1">
    <location>
        <begin position="519"/>
        <end position="541"/>
    </location>
</feature>
<feature type="domain" description="Transglutaminase-like" evidence="3">
    <location>
        <begin position="439"/>
        <end position="502"/>
    </location>
</feature>
<evidence type="ECO:0000259" key="3">
    <source>
        <dbReference type="SMART" id="SM00460"/>
    </source>
</evidence>
<feature type="transmembrane region" description="Helical" evidence="2">
    <location>
        <begin position="189"/>
        <end position="209"/>
    </location>
</feature>
<dbReference type="SMART" id="SM00460">
    <property type="entry name" value="TGc"/>
    <property type="match status" value="1"/>
</dbReference>
<dbReference type="Gene3D" id="3.10.620.30">
    <property type="match status" value="1"/>
</dbReference>
<dbReference type="PANTHER" id="PTHR42736:SF1">
    <property type="entry name" value="PROTEIN-GLUTAMINE GAMMA-GLUTAMYLTRANSFERASE"/>
    <property type="match status" value="1"/>
</dbReference>
<feature type="transmembrane region" description="Helical" evidence="2">
    <location>
        <begin position="165"/>
        <end position="182"/>
    </location>
</feature>
<keyword evidence="2" id="KW-0812">Transmembrane</keyword>
<dbReference type="PANTHER" id="PTHR42736">
    <property type="entry name" value="PROTEIN-GLUTAMINE GAMMA-GLUTAMYLTRANSFERASE"/>
    <property type="match status" value="1"/>
</dbReference>
<keyword evidence="5" id="KW-1185">Reference proteome</keyword>
<feature type="transmembrane region" description="Helical" evidence="2">
    <location>
        <begin position="58"/>
        <end position="74"/>
    </location>
</feature>
<name>A0ABS8Z8V4_9PSEU</name>
<sequence length="710" mass="75573">MNRQAYAEAAACAVATLGASLVYGRFFASSEYLLPLVIASIGGAVFAVIRRWSMGRRMAFAALGFILLAIYGVFGDTVEYGSPSRATMTELFWGVVGGWARMLTVGLPVDVRGDLLITPVLIAWIASFTGAALATRTQSTLAPAGPPLAAFAIALLFVGDRPGTQIIATAVFLAGVLSLILLRANQSALRYGVPVVVAVAGLSIAIGQLTPLGQAEQRFDPRDLHQAPVTIADTLTPLAELKSQLRQQPPRQLFTVQADPGVDRLRIAALNDYDGTWWKSSDQFVVAGRHLTPASGPTVTAQIQIDNLKGPFLPVVGQPTRLDLTVDDITKIGFSEASGVLATTEASPKGLRYTIAGTISPRDDERLNTAQPSAAPPVPNSLPPQLRALARQLTLGAQTPYAKLVAIETYLRRLPYNIDALPGHSYGALTRILTATDPREAGSYAEQHAAAFAVLARALGFPSRVAVGYRVPENGSVTTREAHAWAEVSFEGHGWVPFEPTDTTSKPNEPRAQNDGPVAGPPPPNPPLAAPPAEGPLPDPAGQPGSGWGGVLQATAIVAVSSVSLLLLVIALIVAEKARRRWRRRKAPSNSTRVLGAWDEVSDRLTEYGAAFEVSATFTEAAERGQTMLGPRVQAVGTLAPLATAAVFAPDHVTNTDVVQAWQLEKQLRQSLSPRLSPRSLRARLSPRPLVASWRDARATRRNLRELGAS</sequence>
<evidence type="ECO:0000313" key="4">
    <source>
        <dbReference type="EMBL" id="MCE7003463.1"/>
    </source>
</evidence>
<feature type="transmembrane region" description="Helical" evidence="2">
    <location>
        <begin position="32"/>
        <end position="49"/>
    </location>
</feature>
<dbReference type="InterPro" id="IPR052901">
    <property type="entry name" value="Bact_TGase-like"/>
</dbReference>
<accession>A0ABS8Z8V4</accession>
<feature type="transmembrane region" description="Helical" evidence="2">
    <location>
        <begin position="115"/>
        <end position="134"/>
    </location>
</feature>
<dbReference type="SUPFAM" id="SSF54001">
    <property type="entry name" value="Cysteine proteinases"/>
    <property type="match status" value="1"/>
</dbReference>
<keyword evidence="2" id="KW-0472">Membrane</keyword>
<feature type="region of interest" description="Disordered" evidence="1">
    <location>
        <begin position="495"/>
        <end position="544"/>
    </location>
</feature>
<dbReference type="InterPro" id="IPR038765">
    <property type="entry name" value="Papain-like_cys_pep_sf"/>
</dbReference>
<comment type="caution">
    <text evidence="4">The sequence shown here is derived from an EMBL/GenBank/DDBJ whole genome shotgun (WGS) entry which is preliminary data.</text>
</comment>
<gene>
    <name evidence="4" type="ORF">LWC34_11570</name>
</gene>
<protein>
    <submittedName>
        <fullName evidence="4">DUF3488 and transglutaminase-like domain-containing protein</fullName>
    </submittedName>
</protein>
<proteinExistence type="predicted"/>
<dbReference type="InterPro" id="IPR002931">
    <property type="entry name" value="Transglutaminase-like"/>
</dbReference>
<dbReference type="RefSeq" id="WP_233725051.1">
    <property type="nucleotide sequence ID" value="NZ_JAJVCN010000001.1"/>
</dbReference>
<feature type="transmembrane region" description="Helical" evidence="2">
    <location>
        <begin position="7"/>
        <end position="26"/>
    </location>
</feature>
<feature type="region of interest" description="Disordered" evidence="1">
    <location>
        <begin position="362"/>
        <end position="381"/>
    </location>
</feature>
<keyword evidence="2" id="KW-1133">Transmembrane helix</keyword>
<evidence type="ECO:0000256" key="2">
    <source>
        <dbReference type="SAM" id="Phobius"/>
    </source>
</evidence>
<dbReference type="Proteomes" id="UP001521150">
    <property type="component" value="Unassembled WGS sequence"/>
</dbReference>
<dbReference type="EMBL" id="JAJVCN010000001">
    <property type="protein sequence ID" value="MCE7003463.1"/>
    <property type="molecule type" value="Genomic_DNA"/>
</dbReference>
<feature type="transmembrane region" description="Helical" evidence="2">
    <location>
        <begin position="551"/>
        <end position="575"/>
    </location>
</feature>